<keyword evidence="3" id="KW-0540">Nuclease</keyword>
<dbReference type="GO" id="GO:0006310">
    <property type="term" value="P:DNA recombination"/>
    <property type="evidence" value="ECO:0007669"/>
    <property type="project" value="InterPro"/>
</dbReference>
<proteinExistence type="inferred from homology"/>
<dbReference type="InterPro" id="IPR003156">
    <property type="entry name" value="DHHA1_dom"/>
</dbReference>
<dbReference type="AlphaFoldDB" id="E1IH56"/>
<feature type="domain" description="DHHA1" evidence="8">
    <location>
        <begin position="354"/>
        <end position="443"/>
    </location>
</feature>
<dbReference type="HOGENOM" id="CLU_009736_5_2_0"/>
<gene>
    <name evidence="10" type="ORF">OSCT_2657</name>
</gene>
<dbReference type="Pfam" id="PF01368">
    <property type="entry name" value="DHH"/>
    <property type="match status" value="1"/>
</dbReference>
<comment type="caution">
    <text evidence="10">The sequence shown here is derived from an EMBL/GenBank/DDBJ whole genome shotgun (WGS) entry which is preliminary data.</text>
</comment>
<reference evidence="10 11" key="1">
    <citation type="journal article" date="2011" name="J. Bacteriol.">
        <title>Draft genome sequence of the anoxygenic filamentous phototrophic bacterium Oscillochloris trichoides subsp. DG-6.</title>
        <authorList>
            <person name="Kuznetsov B.B."/>
            <person name="Ivanovsky R.N."/>
            <person name="Keppen O.I."/>
            <person name="Sukhacheva M.V."/>
            <person name="Bumazhkin B.K."/>
            <person name="Patutina E.O."/>
            <person name="Beletsky A.V."/>
            <person name="Mardanov A.V."/>
            <person name="Baslerov R.V."/>
            <person name="Panteleeva A.N."/>
            <person name="Kolganova T.V."/>
            <person name="Ravin N.V."/>
            <person name="Skryabin K.G."/>
        </authorList>
    </citation>
    <scope>NUCLEOTIDE SEQUENCE [LARGE SCALE GENOMIC DNA]</scope>
    <source>
        <strain evidence="10 11">DG-6</strain>
    </source>
</reference>
<dbReference type="Gene3D" id="2.40.50.460">
    <property type="match status" value="1"/>
</dbReference>
<organism evidence="10 11">
    <name type="scientific">Oscillochloris trichoides DG-6</name>
    <dbReference type="NCBI Taxonomy" id="765420"/>
    <lineage>
        <taxon>Bacteria</taxon>
        <taxon>Bacillati</taxon>
        <taxon>Chloroflexota</taxon>
        <taxon>Chloroflexia</taxon>
        <taxon>Chloroflexales</taxon>
        <taxon>Chloroflexineae</taxon>
        <taxon>Oscillochloridaceae</taxon>
        <taxon>Oscillochloris</taxon>
    </lineage>
</organism>
<dbReference type="Pfam" id="PF02272">
    <property type="entry name" value="DHHA1"/>
    <property type="match status" value="1"/>
</dbReference>
<comment type="similarity">
    <text evidence="1">Belongs to the RecJ family.</text>
</comment>
<dbReference type="GO" id="GO:0003676">
    <property type="term" value="F:nucleic acid binding"/>
    <property type="evidence" value="ECO:0007669"/>
    <property type="project" value="InterPro"/>
</dbReference>
<dbReference type="InterPro" id="IPR038763">
    <property type="entry name" value="DHH_sf"/>
</dbReference>
<evidence type="ECO:0000256" key="1">
    <source>
        <dbReference type="ARBA" id="ARBA00005915"/>
    </source>
</evidence>
<evidence type="ECO:0000256" key="5">
    <source>
        <dbReference type="ARBA" id="ARBA00022839"/>
    </source>
</evidence>
<evidence type="ECO:0000256" key="3">
    <source>
        <dbReference type="ARBA" id="ARBA00022722"/>
    </source>
</evidence>
<name>E1IH56_9CHLR</name>
<protein>
    <recommendedName>
        <fullName evidence="2">Single-stranded-DNA-specific exonuclease RecJ</fullName>
    </recommendedName>
</protein>
<dbReference type="EMBL" id="ADVR01000112">
    <property type="protein sequence ID" value="EFO79531.1"/>
    <property type="molecule type" value="Genomic_DNA"/>
</dbReference>
<feature type="domain" description="DDH" evidence="7">
    <location>
        <begin position="83"/>
        <end position="233"/>
    </location>
</feature>
<dbReference type="eggNOG" id="COG0608">
    <property type="taxonomic scope" value="Bacteria"/>
</dbReference>
<dbReference type="Pfam" id="PF17768">
    <property type="entry name" value="RecJ_OB"/>
    <property type="match status" value="1"/>
</dbReference>
<feature type="domain" description="RecJ OB" evidence="9">
    <location>
        <begin position="459"/>
        <end position="566"/>
    </location>
</feature>
<keyword evidence="5 10" id="KW-0269">Exonuclease</keyword>
<dbReference type="OrthoDB" id="9809852at2"/>
<dbReference type="Gene3D" id="3.90.1640.30">
    <property type="match status" value="1"/>
</dbReference>
<accession>E1IH56</accession>
<dbReference type="InterPro" id="IPR051673">
    <property type="entry name" value="SSDNA_exonuclease_RecJ"/>
</dbReference>
<dbReference type="PANTHER" id="PTHR30255">
    <property type="entry name" value="SINGLE-STRANDED-DNA-SPECIFIC EXONUCLEASE RECJ"/>
    <property type="match status" value="1"/>
</dbReference>
<dbReference type="InterPro" id="IPR041122">
    <property type="entry name" value="RecJ_OB"/>
</dbReference>
<dbReference type="STRING" id="765420.OSCT_2657"/>
<dbReference type="NCBIfam" id="TIGR00644">
    <property type="entry name" value="recJ"/>
    <property type="match status" value="1"/>
</dbReference>
<dbReference type="Proteomes" id="UP000054010">
    <property type="component" value="Unassembled WGS sequence"/>
</dbReference>
<evidence type="ECO:0000256" key="4">
    <source>
        <dbReference type="ARBA" id="ARBA00022801"/>
    </source>
</evidence>
<sequence length="571" mass="61941">MPLSARHKHWDVLPAAPADFIRRIGYSPLLATLLYQRQLREPELVQQFLRADYRSGLHNPMLLKGMPAASERIAQAIQAGEPIAVYGDFDTDGVTAVTLLVQALGAMGAKIQPYIPHRTREGYGLNLHAVQHLAANGVRLLITVDCGISNHDEVAEAMRLGMDVIVTDHHTPPSELPPAYAIVNPKQPGCTYPYPHLVGVGVAFKLVQALVKRGLSLGDLRGRDLLDVVALGTVADMGPLDGENRVLVKAGLEALNATQRPGLRALVEVSGLSMGKVDSAAIGYMLAPRINAAGRLDDAVRAYELLLATSYSQAKVLANELNQTNRARQDLTKQVQAAAKALAEAEGRHQQLVVVLHSPEFDAGVVGLVAGKLAEEWGRPVLLIEQGEASSRGSARSIPGFSIIAALQACHDLFERYGGHSAAAGFTIPNEHIPTLDARLQALAAAQLSDTMLQPRIQVDAEVGLNELSWELLADLAQLEPFGQANPQPILMSRSVQVVEVRSRGADGQHLSLIMRKDGGPRYEAIAFRLGHLADALRRHPRIDLIYTLEANEWNGERKLQINIKDFRRAS</sequence>
<dbReference type="InterPro" id="IPR001667">
    <property type="entry name" value="DDH_dom"/>
</dbReference>
<dbReference type="SUPFAM" id="SSF64182">
    <property type="entry name" value="DHH phosphoesterases"/>
    <property type="match status" value="1"/>
</dbReference>
<evidence type="ECO:0000259" key="9">
    <source>
        <dbReference type="Pfam" id="PF17768"/>
    </source>
</evidence>
<dbReference type="InterPro" id="IPR004610">
    <property type="entry name" value="RecJ"/>
</dbReference>
<keyword evidence="11" id="KW-1185">Reference proteome</keyword>
<evidence type="ECO:0000313" key="10">
    <source>
        <dbReference type="EMBL" id="EFO79531.1"/>
    </source>
</evidence>
<keyword evidence="6" id="KW-0175">Coiled coil</keyword>
<dbReference type="PANTHER" id="PTHR30255:SF2">
    <property type="entry name" value="SINGLE-STRANDED-DNA-SPECIFIC EXONUCLEASE RECJ"/>
    <property type="match status" value="1"/>
</dbReference>
<evidence type="ECO:0000259" key="8">
    <source>
        <dbReference type="Pfam" id="PF02272"/>
    </source>
</evidence>
<keyword evidence="4" id="KW-0378">Hydrolase</keyword>
<evidence type="ECO:0000313" key="11">
    <source>
        <dbReference type="Proteomes" id="UP000054010"/>
    </source>
</evidence>
<dbReference type="GO" id="GO:0008409">
    <property type="term" value="F:5'-3' exonuclease activity"/>
    <property type="evidence" value="ECO:0007669"/>
    <property type="project" value="InterPro"/>
</dbReference>
<feature type="coiled-coil region" evidence="6">
    <location>
        <begin position="314"/>
        <end position="348"/>
    </location>
</feature>
<dbReference type="GO" id="GO:0006281">
    <property type="term" value="P:DNA repair"/>
    <property type="evidence" value="ECO:0007669"/>
    <property type="project" value="InterPro"/>
</dbReference>
<evidence type="ECO:0000256" key="2">
    <source>
        <dbReference type="ARBA" id="ARBA00019841"/>
    </source>
</evidence>
<evidence type="ECO:0000259" key="7">
    <source>
        <dbReference type="Pfam" id="PF01368"/>
    </source>
</evidence>
<evidence type="ECO:0000256" key="6">
    <source>
        <dbReference type="SAM" id="Coils"/>
    </source>
</evidence>